<proteinExistence type="predicted"/>
<evidence type="ECO:0000313" key="3">
    <source>
        <dbReference type="EMBL" id="AYC28533.1"/>
    </source>
</evidence>
<dbReference type="InterPro" id="IPR050469">
    <property type="entry name" value="Diguanylate_Cyclase"/>
</dbReference>
<feature type="domain" description="GGDEF" evidence="2">
    <location>
        <begin position="409"/>
        <end position="546"/>
    </location>
</feature>
<dbReference type="Gene3D" id="1.25.40.10">
    <property type="entry name" value="Tetratricopeptide repeat domain"/>
    <property type="match status" value="2"/>
</dbReference>
<dbReference type="GO" id="GO:0043709">
    <property type="term" value="P:cell adhesion involved in single-species biofilm formation"/>
    <property type="evidence" value="ECO:0007669"/>
    <property type="project" value="TreeGrafter"/>
</dbReference>
<keyword evidence="4" id="KW-1185">Reference proteome</keyword>
<dbReference type="SMART" id="SM00267">
    <property type="entry name" value="GGDEF"/>
    <property type="match status" value="1"/>
</dbReference>
<evidence type="ECO:0000259" key="2">
    <source>
        <dbReference type="PROSITE" id="PS50887"/>
    </source>
</evidence>
<feature type="repeat" description="TPR" evidence="1">
    <location>
        <begin position="127"/>
        <end position="160"/>
    </location>
</feature>
<dbReference type="RefSeq" id="WP_119882278.1">
    <property type="nucleotide sequence ID" value="NZ_CP032418.1"/>
</dbReference>
<dbReference type="InterPro" id="IPR043128">
    <property type="entry name" value="Rev_trsase/Diguanyl_cyclase"/>
</dbReference>
<dbReference type="Proteomes" id="UP000265725">
    <property type="component" value="Chromosome"/>
</dbReference>
<evidence type="ECO:0000313" key="4">
    <source>
        <dbReference type="Proteomes" id="UP000265725"/>
    </source>
</evidence>
<dbReference type="Pfam" id="PF00990">
    <property type="entry name" value="GGDEF"/>
    <property type="match status" value="1"/>
</dbReference>
<dbReference type="GO" id="GO:1902201">
    <property type="term" value="P:negative regulation of bacterial-type flagellum-dependent cell motility"/>
    <property type="evidence" value="ECO:0007669"/>
    <property type="project" value="TreeGrafter"/>
</dbReference>
<dbReference type="AlphaFoldDB" id="A0A385YSW3"/>
<dbReference type="PROSITE" id="PS50887">
    <property type="entry name" value="GGDEF"/>
    <property type="match status" value="1"/>
</dbReference>
<dbReference type="EMBL" id="CP032418">
    <property type="protein sequence ID" value="AYC28533.1"/>
    <property type="molecule type" value="Genomic_DNA"/>
</dbReference>
<dbReference type="FunFam" id="3.30.70.270:FF:000001">
    <property type="entry name" value="Diguanylate cyclase domain protein"/>
    <property type="match status" value="1"/>
</dbReference>
<dbReference type="Gene3D" id="3.30.70.270">
    <property type="match status" value="1"/>
</dbReference>
<dbReference type="NCBIfam" id="TIGR00254">
    <property type="entry name" value="GGDEF"/>
    <property type="match status" value="1"/>
</dbReference>
<dbReference type="InterPro" id="IPR011990">
    <property type="entry name" value="TPR-like_helical_dom_sf"/>
</dbReference>
<dbReference type="Pfam" id="PF13424">
    <property type="entry name" value="TPR_12"/>
    <property type="match status" value="2"/>
</dbReference>
<dbReference type="PANTHER" id="PTHR45138:SF9">
    <property type="entry name" value="DIGUANYLATE CYCLASE DGCM-RELATED"/>
    <property type="match status" value="1"/>
</dbReference>
<dbReference type="SMART" id="SM00028">
    <property type="entry name" value="TPR"/>
    <property type="match status" value="6"/>
</dbReference>
<dbReference type="GO" id="GO:0005886">
    <property type="term" value="C:plasma membrane"/>
    <property type="evidence" value="ECO:0007669"/>
    <property type="project" value="TreeGrafter"/>
</dbReference>
<accession>A0A385YSW3</accession>
<feature type="repeat" description="TPR" evidence="1">
    <location>
        <begin position="87"/>
        <end position="120"/>
    </location>
</feature>
<dbReference type="InterPro" id="IPR019734">
    <property type="entry name" value="TPR_rpt"/>
</dbReference>
<sequence>MVSKQLALMDSILEVRKIALSEPKIAYKKADEYRIQAKAVLAKEQEAAALFVMALSSRSMTKLEECYNHAYDALKLYEELEHRDGQSESLNLIGIVYFYYGMYEQALEYFLKALYLIEDTDQFLILSRIYNNKGEVYREVGNEEEALKAFEKARDICEKHDFKHNLGVILENIGEIYYNRQNYAESYQYLQKSYAILKELSDTTSLAEVENKIGRIYFHWKEFDKARTHFENSLKRLEFLGNKFYIIEVLINLAESALLDSEEEFLALMKRALSFAEDIEARKSTSKIFKRLSEYYEQTSEYKHALDYYKKYHHVEQAIETSAVSQKLEIIKIELNKVFAGKEVEKMAKVNEQLEYEISTQKKMLTELEQANVSLHGEAYIDELTQVCNRRAVMKYLNDLWKSEEKSSNLISLLMFDIDFFKHYNDMHGHVEGDKCLKAVAATLKNELSSVEGIVGRYGGEEFVAVLESVSLDVLNELTDRIRQSVSKLPFSFIKDAKTHPVTISIGAVHGKRNEFGQQEEMFVKADGALYRSKSGGRNRTTIMEQ</sequence>
<evidence type="ECO:0000256" key="1">
    <source>
        <dbReference type="PROSITE-ProRule" id="PRU00339"/>
    </source>
</evidence>
<dbReference type="InterPro" id="IPR000160">
    <property type="entry name" value="GGDEF_dom"/>
</dbReference>
<keyword evidence="1" id="KW-0802">TPR repeat</keyword>
<dbReference type="SUPFAM" id="SSF55073">
    <property type="entry name" value="Nucleotide cyclase"/>
    <property type="match status" value="1"/>
</dbReference>
<dbReference type="PANTHER" id="PTHR45138">
    <property type="entry name" value="REGULATORY COMPONENTS OF SENSORY TRANSDUCTION SYSTEM"/>
    <property type="match status" value="1"/>
</dbReference>
<dbReference type="InterPro" id="IPR029787">
    <property type="entry name" value="Nucleotide_cyclase"/>
</dbReference>
<dbReference type="KEGG" id="paek:D3873_01105"/>
<dbReference type="GO" id="GO:0052621">
    <property type="term" value="F:diguanylate cyclase activity"/>
    <property type="evidence" value="ECO:0007669"/>
    <property type="project" value="TreeGrafter"/>
</dbReference>
<gene>
    <name evidence="3" type="ORF">D3873_01105</name>
</gene>
<dbReference type="OrthoDB" id="9759607at2"/>
<dbReference type="SUPFAM" id="SSF48452">
    <property type="entry name" value="TPR-like"/>
    <property type="match status" value="2"/>
</dbReference>
<dbReference type="PROSITE" id="PS50005">
    <property type="entry name" value="TPR"/>
    <property type="match status" value="2"/>
</dbReference>
<organism evidence="3 4">
    <name type="scientific">Paenisporosarcina cavernae</name>
    <dbReference type="NCBI Taxonomy" id="2320858"/>
    <lineage>
        <taxon>Bacteria</taxon>
        <taxon>Bacillati</taxon>
        <taxon>Bacillota</taxon>
        <taxon>Bacilli</taxon>
        <taxon>Bacillales</taxon>
        <taxon>Caryophanaceae</taxon>
        <taxon>Paenisporosarcina</taxon>
    </lineage>
</organism>
<dbReference type="CDD" id="cd01949">
    <property type="entry name" value="GGDEF"/>
    <property type="match status" value="1"/>
</dbReference>
<protein>
    <submittedName>
        <fullName evidence="3">Diguanylate cyclase</fullName>
    </submittedName>
</protein>
<reference evidence="4" key="1">
    <citation type="submission" date="2018-09" db="EMBL/GenBank/DDBJ databases">
        <authorList>
            <person name="Zhu H."/>
        </authorList>
    </citation>
    <scope>NUCLEOTIDE SEQUENCE [LARGE SCALE GENOMIC DNA]</scope>
    <source>
        <strain evidence="4">K2R23-3</strain>
    </source>
</reference>
<name>A0A385YSW3_9BACL</name>